<feature type="transmembrane region" description="Helical" evidence="6">
    <location>
        <begin position="269"/>
        <end position="288"/>
    </location>
</feature>
<feature type="transmembrane region" description="Helical" evidence="6">
    <location>
        <begin position="46"/>
        <end position="67"/>
    </location>
</feature>
<dbReference type="STRING" id="30522.A0A4W2D6V3"/>
<evidence type="ECO:0000259" key="7">
    <source>
        <dbReference type="Pfam" id="PF03151"/>
    </source>
</evidence>
<evidence type="ECO:0000313" key="8">
    <source>
        <dbReference type="Ensembl" id="ENSBIXP00000014465.1"/>
    </source>
</evidence>
<reference evidence="8" key="2">
    <citation type="submission" date="2025-05" db="UniProtKB">
        <authorList>
            <consortium name="Ensembl"/>
        </authorList>
    </citation>
    <scope>IDENTIFICATION</scope>
</reference>
<gene>
    <name evidence="8" type="primary">SLC35C2</name>
</gene>
<proteinExistence type="predicted"/>
<keyword evidence="9" id="KW-1185">Reference proteome</keyword>
<dbReference type="Ensembl" id="ENSBIXT00000025363.1">
    <property type="protein sequence ID" value="ENSBIXP00000014465.1"/>
    <property type="gene ID" value="ENSBIXG00000019151.1"/>
</dbReference>
<dbReference type="Proteomes" id="UP000429181">
    <property type="component" value="Chromosome 13"/>
</dbReference>
<dbReference type="GO" id="GO:0045747">
    <property type="term" value="P:positive regulation of Notch signaling pathway"/>
    <property type="evidence" value="ECO:0007669"/>
    <property type="project" value="Ensembl"/>
</dbReference>
<reference evidence="9 10" key="1">
    <citation type="submission" date="2018-11" db="EMBL/GenBank/DDBJ databases">
        <title>Haplotype-resolved cattle genomes.</title>
        <authorList>
            <person name="Low W.Y."/>
            <person name="Tearle R."/>
            <person name="Bickhart D.M."/>
            <person name="Rosen B.D."/>
            <person name="Koren S."/>
            <person name="Rhie A."/>
            <person name="Hiendleder S."/>
            <person name="Phillippy A.M."/>
            <person name="Smith T.P.L."/>
            <person name="Williams J.L."/>
        </authorList>
    </citation>
    <scope>NUCLEOTIDE SEQUENCE [LARGE SCALE GENOMIC DNA]</scope>
</reference>
<evidence type="ECO:0000256" key="3">
    <source>
        <dbReference type="ARBA" id="ARBA00022989"/>
    </source>
</evidence>
<feature type="transmembrane region" description="Helical" evidence="6">
    <location>
        <begin position="105"/>
        <end position="130"/>
    </location>
</feature>
<dbReference type="GO" id="GO:0016020">
    <property type="term" value="C:membrane"/>
    <property type="evidence" value="ECO:0007669"/>
    <property type="project" value="UniProtKB-SubCell"/>
</dbReference>
<dbReference type="GO" id="GO:0010629">
    <property type="term" value="P:negative regulation of gene expression"/>
    <property type="evidence" value="ECO:0007669"/>
    <property type="project" value="Ensembl"/>
</dbReference>
<dbReference type="GO" id="GO:0005654">
    <property type="term" value="C:nucleoplasm"/>
    <property type="evidence" value="ECO:0007669"/>
    <property type="project" value="Ensembl"/>
</dbReference>
<protein>
    <submittedName>
        <fullName evidence="8">Solute carrier family 35 member C2</fullName>
    </submittedName>
</protein>
<feature type="transmembrane region" description="Helical" evidence="6">
    <location>
        <begin position="12"/>
        <end position="34"/>
    </location>
</feature>
<keyword evidence="3 6" id="KW-1133">Transmembrane helix</keyword>
<dbReference type="GO" id="GO:0036066">
    <property type="term" value="P:protein O-linked glycosylation via fucose"/>
    <property type="evidence" value="ECO:0007669"/>
    <property type="project" value="Ensembl"/>
</dbReference>
<organism evidence="8 9">
    <name type="scientific">Bos indicus x Bos taurus</name>
    <name type="common">Hybrid cattle</name>
    <dbReference type="NCBI Taxonomy" id="30522"/>
    <lineage>
        <taxon>Eukaryota</taxon>
        <taxon>Metazoa</taxon>
        <taxon>Chordata</taxon>
        <taxon>Craniata</taxon>
        <taxon>Vertebrata</taxon>
        <taxon>Euteleostomi</taxon>
        <taxon>Mammalia</taxon>
        <taxon>Eutheria</taxon>
        <taxon>Laurasiatheria</taxon>
        <taxon>Artiodactyla</taxon>
        <taxon>Ruminantia</taxon>
        <taxon>Pecora</taxon>
        <taxon>Bovidae</taxon>
        <taxon>Bovinae</taxon>
        <taxon>Bos</taxon>
    </lineage>
</organism>
<evidence type="ECO:0000256" key="5">
    <source>
        <dbReference type="SAM" id="MobiDB-lite"/>
    </source>
</evidence>
<dbReference type="Ensembl" id="ENSBIXT00005023752.1">
    <property type="protein sequence ID" value="ENSBIXP00005013738.1"/>
    <property type="gene ID" value="ENSBIXG00005002906.1"/>
</dbReference>
<feature type="transmembrane region" description="Helical" evidence="6">
    <location>
        <begin position="210"/>
        <end position="230"/>
    </location>
</feature>
<evidence type="ECO:0000256" key="2">
    <source>
        <dbReference type="ARBA" id="ARBA00022692"/>
    </source>
</evidence>
<evidence type="ECO:0000256" key="4">
    <source>
        <dbReference type="ARBA" id="ARBA00023136"/>
    </source>
</evidence>
<feature type="transmembrane region" description="Helical" evidence="6">
    <location>
        <begin position="242"/>
        <end position="263"/>
    </location>
</feature>
<dbReference type="GO" id="GO:0005801">
    <property type="term" value="C:cis-Golgi network"/>
    <property type="evidence" value="ECO:0007669"/>
    <property type="project" value="Ensembl"/>
</dbReference>
<feature type="domain" description="Sugar phosphate transporter" evidence="7">
    <location>
        <begin position="19"/>
        <end position="189"/>
    </location>
</feature>
<evidence type="ECO:0000256" key="1">
    <source>
        <dbReference type="ARBA" id="ARBA00004141"/>
    </source>
</evidence>
<feature type="transmembrane region" description="Helical" evidence="6">
    <location>
        <begin position="163"/>
        <end position="182"/>
    </location>
</feature>
<dbReference type="Proteomes" id="UP000314981">
    <property type="component" value="Chromosome 13"/>
</dbReference>
<dbReference type="CDD" id="cd21092">
    <property type="entry name" value="TPT_S35C2"/>
    <property type="match status" value="1"/>
</dbReference>
<feature type="compositionally biased region" description="Acidic residues" evidence="5">
    <location>
        <begin position="429"/>
        <end position="439"/>
    </location>
</feature>
<dbReference type="InterPro" id="IPR050186">
    <property type="entry name" value="TPT_transporter"/>
</dbReference>
<comment type="subcellular location">
    <subcellularLocation>
        <location evidence="1">Membrane</location>
        <topology evidence="1">Multi-pass membrane protein</topology>
    </subcellularLocation>
</comment>
<evidence type="ECO:0000313" key="9">
    <source>
        <dbReference type="Proteomes" id="UP000314981"/>
    </source>
</evidence>
<name>A0A4W2D6V3_BOBOX</name>
<dbReference type="AlphaFoldDB" id="A0A4W2D6V3"/>
<dbReference type="InterPro" id="IPR004853">
    <property type="entry name" value="Sugar_P_trans_dom"/>
</dbReference>
<dbReference type="OMA" id="RETYIRS"/>
<sequence length="446" mass="48717">MGRCAPDVAFVWRAVLTLGLVLLYYCFSIGITFYNKWLTKSFHFPLFMTMLHLAVIFLFSALSRALAQCSSHRARVVLSWPDYLRRVAPTALATALDVGLSNWSFLYITVSLYTMTKSSAVLFILIFSLIFKLEELRAALVLVVLLIAGGLFMFTYKSTQFNIEGFALVLGASFIGGIRWTLTQMLLQKAELGLHLSTSEKIFRFQDTGLLLRVLGSLFLGGILAFGLGFSEFLLVSRTSSLTLSIAGIFKEVCTLLLAAHLLGDQISLLNWLGFALCLSGISLHIALKALHARGTQSPLSEACLLVTLSPWISPLPIPARRQVALNPPGHLQSSLLSSAAPALAVPLIKGVRLVIRPPPLLQEVVGVISREWAGAWVPRHALLSGWGRQILAGCVMLLSLSPGDGAPKPLKGLGSNPDLELLLRSSQPEDEDNEEEEYFVAQGQQ</sequence>
<accession>A0A4W2D6V3</accession>
<feature type="transmembrane region" description="Helical" evidence="6">
    <location>
        <begin position="136"/>
        <end position="156"/>
    </location>
</feature>
<dbReference type="Pfam" id="PF03151">
    <property type="entry name" value="TPT"/>
    <property type="match status" value="1"/>
</dbReference>
<dbReference type="GO" id="GO:0005793">
    <property type="term" value="C:endoplasmic reticulum-Golgi intermediate compartment"/>
    <property type="evidence" value="ECO:0007669"/>
    <property type="project" value="Ensembl"/>
</dbReference>
<keyword evidence="4 6" id="KW-0472">Membrane</keyword>
<feature type="region of interest" description="Disordered" evidence="5">
    <location>
        <begin position="427"/>
        <end position="446"/>
    </location>
</feature>
<dbReference type="GeneTree" id="ENSGT00510000048078"/>
<keyword evidence="2 6" id="KW-0812">Transmembrane</keyword>
<dbReference type="PANTHER" id="PTHR11132">
    <property type="entry name" value="SOLUTE CARRIER FAMILY 35"/>
    <property type="match status" value="1"/>
</dbReference>
<evidence type="ECO:0000256" key="6">
    <source>
        <dbReference type="SAM" id="Phobius"/>
    </source>
</evidence>
<evidence type="ECO:0000313" key="10">
    <source>
        <dbReference type="Proteomes" id="UP000429181"/>
    </source>
</evidence>